<evidence type="ECO:0000256" key="1">
    <source>
        <dbReference type="SAM" id="Phobius"/>
    </source>
</evidence>
<name>V4HQJ1_9EURY</name>
<keyword evidence="1" id="KW-0472">Membrane</keyword>
<keyword evidence="3" id="KW-1185">Reference proteome</keyword>
<dbReference type="EMBL" id="ASGZ01000002">
    <property type="protein sequence ID" value="ESP90184.1"/>
    <property type="molecule type" value="Genomic_DNA"/>
</dbReference>
<keyword evidence="1" id="KW-0812">Transmembrane</keyword>
<comment type="caution">
    <text evidence="2">The sequence shown here is derived from an EMBL/GenBank/DDBJ whole genome shotgun (WGS) entry which is preliminary data.</text>
</comment>
<organism evidence="2 3">
    <name type="scientific">Candidatus Halobonum tyrrellensis G22</name>
    <dbReference type="NCBI Taxonomy" id="1324957"/>
    <lineage>
        <taxon>Archaea</taxon>
        <taxon>Methanobacteriati</taxon>
        <taxon>Methanobacteriota</taxon>
        <taxon>Stenosarchaea group</taxon>
        <taxon>Halobacteria</taxon>
        <taxon>Halobacteriales</taxon>
        <taxon>Haloferacaceae</taxon>
        <taxon>Candidatus Halobonum</taxon>
    </lineage>
</organism>
<dbReference type="Proteomes" id="UP000017840">
    <property type="component" value="Unassembled WGS sequence"/>
</dbReference>
<dbReference type="eggNOG" id="arCOG11257">
    <property type="taxonomic scope" value="Archaea"/>
</dbReference>
<keyword evidence="1" id="KW-1133">Transmembrane helix</keyword>
<feature type="transmembrane region" description="Helical" evidence="1">
    <location>
        <begin position="20"/>
        <end position="41"/>
    </location>
</feature>
<evidence type="ECO:0000313" key="3">
    <source>
        <dbReference type="Proteomes" id="UP000017840"/>
    </source>
</evidence>
<feature type="transmembrane region" description="Helical" evidence="1">
    <location>
        <begin position="47"/>
        <end position="70"/>
    </location>
</feature>
<proteinExistence type="predicted"/>
<sequence length="80" mass="8822">MGTSERAFFKKWVCRRKMLWVGLLAMTVLFLLLGLLSLTSVEKGTASYVVLMMDFALAGGLLVVIGAVFWRCGYLSDDGP</sequence>
<protein>
    <submittedName>
        <fullName evidence="2">Uncharacterized protein</fullName>
    </submittedName>
</protein>
<evidence type="ECO:0000313" key="2">
    <source>
        <dbReference type="EMBL" id="ESP90184.1"/>
    </source>
</evidence>
<reference evidence="2 3" key="1">
    <citation type="journal article" date="2013" name="Genome Announc.">
        <title>Draft Genome Sequence of 'Candidatus Halobonum tyrrellensis' Strain G22, Isolated from the Hypersaline Waters of Lake Tyrrell, Australia.</title>
        <authorList>
            <person name="Ugalde J.A."/>
            <person name="Narasingarao P."/>
            <person name="Kuo S."/>
            <person name="Podell S."/>
            <person name="Allen E.E."/>
        </authorList>
    </citation>
    <scope>NUCLEOTIDE SEQUENCE [LARGE SCALE GENOMIC DNA]</scope>
    <source>
        <strain evidence="2 3">G22</strain>
    </source>
</reference>
<dbReference type="AlphaFoldDB" id="V4HQJ1"/>
<gene>
    <name evidence="2" type="ORF">K933_01447</name>
</gene>
<dbReference type="RefSeq" id="WP_023392888.1">
    <property type="nucleotide sequence ID" value="NZ_ASGZ01000002.1"/>
</dbReference>
<accession>V4HQJ1</accession>